<evidence type="ECO:0000256" key="5">
    <source>
        <dbReference type="ARBA" id="ARBA00023242"/>
    </source>
</evidence>
<gene>
    <name evidence="9" type="ORF">QE152_g30403</name>
</gene>
<dbReference type="SUPFAM" id="SSF54928">
    <property type="entry name" value="RNA-binding domain, RBD"/>
    <property type="match status" value="2"/>
</dbReference>
<proteinExistence type="predicted"/>
<evidence type="ECO:0000256" key="7">
    <source>
        <dbReference type="SAM" id="MobiDB-lite"/>
    </source>
</evidence>
<dbReference type="InterPro" id="IPR012677">
    <property type="entry name" value="Nucleotide-bd_a/b_plait_sf"/>
</dbReference>
<reference evidence="9 10" key="1">
    <citation type="journal article" date="2024" name="BMC Genomics">
        <title>De novo assembly and annotation of Popillia japonica's genome with initial clues to its potential as an invasive pest.</title>
        <authorList>
            <person name="Cucini C."/>
            <person name="Boschi S."/>
            <person name="Funari R."/>
            <person name="Cardaioli E."/>
            <person name="Iannotti N."/>
            <person name="Marturano G."/>
            <person name="Paoli F."/>
            <person name="Bruttini M."/>
            <person name="Carapelli A."/>
            <person name="Frati F."/>
            <person name="Nardi F."/>
        </authorList>
    </citation>
    <scope>NUCLEOTIDE SEQUENCE [LARGE SCALE GENOMIC DNA]</scope>
    <source>
        <strain evidence="9">DMR45628</strain>
    </source>
</reference>
<dbReference type="PANTHER" id="PTHR16105:SF0">
    <property type="entry name" value="RNA-BINDING REGION-CONTAINING PROTEIN 3"/>
    <property type="match status" value="1"/>
</dbReference>
<comment type="subcellular location">
    <subcellularLocation>
        <location evidence="1">Nucleus</location>
    </subcellularLocation>
</comment>
<comment type="caution">
    <text evidence="9">The sequence shown here is derived from an EMBL/GenBank/DDBJ whole genome shotgun (WGS) entry which is preliminary data.</text>
</comment>
<keyword evidence="10" id="KW-1185">Reference proteome</keyword>
<feature type="region of interest" description="Disordered" evidence="7">
    <location>
        <begin position="202"/>
        <end position="228"/>
    </location>
</feature>
<name>A0AAW1JF10_POPJA</name>
<feature type="domain" description="RRM" evidence="8">
    <location>
        <begin position="347"/>
        <end position="429"/>
    </location>
</feature>
<dbReference type="PROSITE" id="PS50102">
    <property type="entry name" value="RRM"/>
    <property type="match status" value="2"/>
</dbReference>
<organism evidence="9 10">
    <name type="scientific">Popillia japonica</name>
    <name type="common">Japanese beetle</name>
    <dbReference type="NCBI Taxonomy" id="7064"/>
    <lineage>
        <taxon>Eukaryota</taxon>
        <taxon>Metazoa</taxon>
        <taxon>Ecdysozoa</taxon>
        <taxon>Arthropoda</taxon>
        <taxon>Hexapoda</taxon>
        <taxon>Insecta</taxon>
        <taxon>Pterygota</taxon>
        <taxon>Neoptera</taxon>
        <taxon>Endopterygota</taxon>
        <taxon>Coleoptera</taxon>
        <taxon>Polyphaga</taxon>
        <taxon>Scarabaeiformia</taxon>
        <taxon>Scarabaeidae</taxon>
        <taxon>Rutelinae</taxon>
        <taxon>Popillia</taxon>
    </lineage>
</organism>
<keyword evidence="5" id="KW-0539">Nucleus</keyword>
<dbReference type="FunFam" id="3.30.70.330:FF:000207">
    <property type="entry name" value="RNA-binding region (RNP1, RRM)-containing 3"/>
    <property type="match status" value="1"/>
</dbReference>
<evidence type="ECO:0000313" key="9">
    <source>
        <dbReference type="EMBL" id="KAK9701723.1"/>
    </source>
</evidence>
<dbReference type="AlphaFoldDB" id="A0AAW1JF10"/>
<dbReference type="GO" id="GO:0000398">
    <property type="term" value="P:mRNA splicing, via spliceosome"/>
    <property type="evidence" value="ECO:0007669"/>
    <property type="project" value="TreeGrafter"/>
</dbReference>
<dbReference type="CDD" id="cd12239">
    <property type="entry name" value="RRM2_RBM40_like"/>
    <property type="match status" value="1"/>
</dbReference>
<keyword evidence="4 6" id="KW-0694">RNA-binding</keyword>
<keyword evidence="3" id="KW-0677">Repeat</keyword>
<evidence type="ECO:0000256" key="3">
    <source>
        <dbReference type="ARBA" id="ARBA00022737"/>
    </source>
</evidence>
<evidence type="ECO:0000256" key="4">
    <source>
        <dbReference type="ARBA" id="ARBA00022884"/>
    </source>
</evidence>
<dbReference type="Gene3D" id="3.30.70.330">
    <property type="match status" value="2"/>
</dbReference>
<protein>
    <recommendedName>
        <fullName evidence="2">RNA-binding region-containing protein 3</fullName>
    </recommendedName>
</protein>
<dbReference type="GO" id="GO:0097157">
    <property type="term" value="F:pre-mRNA intronic binding"/>
    <property type="evidence" value="ECO:0007669"/>
    <property type="project" value="TreeGrafter"/>
</dbReference>
<evidence type="ECO:0000259" key="8">
    <source>
        <dbReference type="PROSITE" id="PS50102"/>
    </source>
</evidence>
<evidence type="ECO:0000256" key="2">
    <source>
        <dbReference type="ARBA" id="ARBA00020364"/>
    </source>
</evidence>
<dbReference type="InterPro" id="IPR035979">
    <property type="entry name" value="RBD_domain_sf"/>
</dbReference>
<evidence type="ECO:0000256" key="1">
    <source>
        <dbReference type="ARBA" id="ARBA00004123"/>
    </source>
</evidence>
<feature type="domain" description="RRM" evidence="8">
    <location>
        <begin position="14"/>
        <end position="89"/>
    </location>
</feature>
<dbReference type="GO" id="GO:0005689">
    <property type="term" value="C:U12-type spliceosomal complex"/>
    <property type="evidence" value="ECO:0007669"/>
    <property type="project" value="TreeGrafter"/>
</dbReference>
<dbReference type="InterPro" id="IPR045164">
    <property type="entry name" value="RBM41/RNPC3"/>
</dbReference>
<dbReference type="PANTHER" id="PTHR16105">
    <property type="entry name" value="RNA-BINDING REGION-CONTAINING PROTEIN 3"/>
    <property type="match status" value="1"/>
</dbReference>
<dbReference type="SMART" id="SM00360">
    <property type="entry name" value="RRM"/>
    <property type="match status" value="2"/>
</dbReference>
<sequence length="435" mass="49824">MYPPRNSTEMVCEDTLKIKNLPMDLSEQEKEEFLQHFGAQKVKIITFVNKQKSIALAQFESKEIAKSVLLRLHQIKILNSRLCVEYADHDIVQGNPRLKKVESVKGDKSTFKRFISKLNAFNNSVSFYQPPPNHLRYAYPKPNRATINNIAHALASVPKFYTQVLHLMNRMNLPPPFSDIPDPPQVSLRHQIQQPIMKPIPMSEIKEKSSSESEIESDPETSGGYSKEIIPMKRNLAQKKAIKRPKFIKPPLINTSISKGTDRTDEFFEKTEIQKHRIELKVTTQTLNDTVEEVSANAPGDIEEDTFDKIKEREIISEEELNTNRIPSKDLSVLPVFKDYHPGAPTSRLYVKNISKTVEAKDLEYIYKRYLEVDENTKSVFNVRLMQEGRMKGQAFITLDNVQLAQKALEETNGFILKDRPLVVVFAKSAAPKKT</sequence>
<dbReference type="GO" id="GO:0030626">
    <property type="term" value="F:U12 snRNA binding"/>
    <property type="evidence" value="ECO:0007669"/>
    <property type="project" value="TreeGrafter"/>
</dbReference>
<dbReference type="Pfam" id="PF00076">
    <property type="entry name" value="RRM_1"/>
    <property type="match status" value="2"/>
</dbReference>
<evidence type="ECO:0000256" key="6">
    <source>
        <dbReference type="PROSITE-ProRule" id="PRU00176"/>
    </source>
</evidence>
<accession>A0AAW1JF10</accession>
<dbReference type="Proteomes" id="UP001458880">
    <property type="component" value="Unassembled WGS sequence"/>
</dbReference>
<evidence type="ECO:0000313" key="10">
    <source>
        <dbReference type="Proteomes" id="UP001458880"/>
    </source>
</evidence>
<dbReference type="EMBL" id="JASPKY010000409">
    <property type="protein sequence ID" value="KAK9701723.1"/>
    <property type="molecule type" value="Genomic_DNA"/>
</dbReference>
<dbReference type="InterPro" id="IPR000504">
    <property type="entry name" value="RRM_dom"/>
</dbReference>